<dbReference type="Proteomes" id="UP000002164">
    <property type="component" value="Chromosome"/>
</dbReference>
<gene>
    <name evidence="1" type="ordered locus">Bsph_2362</name>
</gene>
<proteinExistence type="predicted"/>
<dbReference type="EnsemblBacteria" id="ACA39917">
    <property type="protein sequence ID" value="ACA39917"/>
    <property type="gene ID" value="Bsph_2362"/>
</dbReference>
<evidence type="ECO:0000313" key="2">
    <source>
        <dbReference type="Proteomes" id="UP000002164"/>
    </source>
</evidence>
<evidence type="ECO:0000313" key="1">
    <source>
        <dbReference type="EMBL" id="ACA39917.1"/>
    </source>
</evidence>
<sequence length="37" mass="4418">MSIFSVIFIKILEIYFFPSICLPLEMLRNCKQDLHSK</sequence>
<name>B1HWT2_LYSSC</name>
<organism evidence="1 2">
    <name type="scientific">Lysinibacillus sphaericus (strain C3-41)</name>
    <dbReference type="NCBI Taxonomy" id="444177"/>
    <lineage>
        <taxon>Bacteria</taxon>
        <taxon>Bacillati</taxon>
        <taxon>Bacillota</taxon>
        <taxon>Bacilli</taxon>
        <taxon>Bacillales</taxon>
        <taxon>Bacillaceae</taxon>
        <taxon>Lysinibacillus</taxon>
    </lineage>
</organism>
<dbReference type="EMBL" id="CP000817">
    <property type="protein sequence ID" value="ACA39917.1"/>
    <property type="molecule type" value="Genomic_DNA"/>
</dbReference>
<accession>B1HWT2</accession>
<dbReference type="AlphaFoldDB" id="B1HWT2"/>
<reference evidence="1 2" key="1">
    <citation type="journal article" date="2008" name="J. Bacteriol.">
        <title>Complete genome sequence of the mosquitocidal bacterium Bacillus sphaericus C3-41 and comparison with those of closely related Bacillus species.</title>
        <authorList>
            <person name="Hu X."/>
            <person name="Fan W."/>
            <person name="Han B."/>
            <person name="Liu H."/>
            <person name="Zheng D."/>
            <person name="Li Q."/>
            <person name="Dong W."/>
            <person name="Yan J."/>
            <person name="Gao M."/>
            <person name="Berry C."/>
            <person name="Yuan Z."/>
        </authorList>
    </citation>
    <scope>NUCLEOTIDE SEQUENCE [LARGE SCALE GENOMIC DNA]</scope>
    <source>
        <strain evidence="1 2">C3-41</strain>
    </source>
</reference>
<protein>
    <submittedName>
        <fullName evidence="1">Uncharacterized protein</fullName>
    </submittedName>
</protein>
<dbReference type="HOGENOM" id="CLU_3345493_0_0_9"/>
<dbReference type="KEGG" id="lsp:Bsph_2362"/>